<dbReference type="EMBL" id="HBJA01106792">
    <property type="protein sequence ID" value="CAE0825629.1"/>
    <property type="molecule type" value="Transcribed_RNA"/>
</dbReference>
<proteinExistence type="predicted"/>
<dbReference type="AlphaFoldDB" id="A0A7S4G552"/>
<evidence type="ECO:0000256" key="1">
    <source>
        <dbReference type="SAM" id="MobiDB-lite"/>
    </source>
</evidence>
<name>A0A7S4G552_9EUGL</name>
<organism evidence="2">
    <name type="scientific">Eutreptiella gymnastica</name>
    <dbReference type="NCBI Taxonomy" id="73025"/>
    <lineage>
        <taxon>Eukaryota</taxon>
        <taxon>Discoba</taxon>
        <taxon>Euglenozoa</taxon>
        <taxon>Euglenida</taxon>
        <taxon>Spirocuta</taxon>
        <taxon>Euglenophyceae</taxon>
        <taxon>Eutreptiales</taxon>
        <taxon>Eutreptiaceae</taxon>
        <taxon>Eutreptiella</taxon>
    </lineage>
</organism>
<protein>
    <submittedName>
        <fullName evidence="2">Uncharacterized protein</fullName>
    </submittedName>
</protein>
<gene>
    <name evidence="2" type="ORF">EGYM00163_LOCUS36881</name>
</gene>
<sequence length="143" mass="15436">MQFITMRASHQAHDLSAAGRRQKPTEEQHVTLCAHKCMCGLPAACSICCARETALPRRGVFEGLVTMGGPSCNFNTPLDPCPPPNPPLSSIIQVMNAVEAKKFFTACSCGKHARWSVLCCANSFRAAGQLMDSFVVVKVAVRI</sequence>
<feature type="region of interest" description="Disordered" evidence="1">
    <location>
        <begin position="1"/>
        <end position="23"/>
    </location>
</feature>
<evidence type="ECO:0000313" key="2">
    <source>
        <dbReference type="EMBL" id="CAE0825629.1"/>
    </source>
</evidence>
<accession>A0A7S4G552</accession>
<reference evidence="2" key="1">
    <citation type="submission" date="2021-01" db="EMBL/GenBank/DDBJ databases">
        <authorList>
            <person name="Corre E."/>
            <person name="Pelletier E."/>
            <person name="Niang G."/>
            <person name="Scheremetjew M."/>
            <person name="Finn R."/>
            <person name="Kale V."/>
            <person name="Holt S."/>
            <person name="Cochrane G."/>
            <person name="Meng A."/>
            <person name="Brown T."/>
            <person name="Cohen L."/>
        </authorList>
    </citation>
    <scope>NUCLEOTIDE SEQUENCE</scope>
    <source>
        <strain evidence="2">CCMP1594</strain>
    </source>
</reference>